<keyword evidence="1 6" id="KW-0732">Signal</keyword>
<reference evidence="9 11" key="2">
    <citation type="submission" date="2018-06" db="EMBL/GenBank/DDBJ databases">
        <authorList>
            <consortium name="Pathogen Informatics"/>
            <person name="Doyle S."/>
        </authorList>
    </citation>
    <scope>NUCLEOTIDE SEQUENCE [LARGE SCALE GENOMIC DNA]</scope>
    <source>
        <strain evidence="9 11">NCTC10293</strain>
    </source>
</reference>
<keyword evidence="3" id="KW-0564">Palmitate</keyword>
<name>A0A1S9ZX16_9GAMM</name>
<feature type="region of interest" description="Disordered" evidence="5">
    <location>
        <begin position="27"/>
        <end position="54"/>
    </location>
</feature>
<evidence type="ECO:0000256" key="6">
    <source>
        <dbReference type="SAM" id="SignalP"/>
    </source>
</evidence>
<keyword evidence="10" id="KW-1185">Reference proteome</keyword>
<dbReference type="Proteomes" id="UP000255279">
    <property type="component" value="Unassembled WGS sequence"/>
</dbReference>
<dbReference type="RefSeq" id="WP_078277153.1">
    <property type="nucleotide sequence ID" value="NZ_CAACXO010000057.1"/>
</dbReference>
<sequence>MKKLLLTGSVLAAVLATGCATGHYAAHAHQDSKSQMRHDSKKGGKHTHHKHDKLTQTYRCENGAVVHAHYQPKTNNAKFAISAPSWQLDNAQITMNADVTGSGMRFVNDSNPAAKYEWHTKGADGILSVSTADGKQHSLQCSSANLAQHKKPAKHKQSEKHEMRKQGKNLPQPIAPQSAQPAANPQP</sequence>
<evidence type="ECO:0000313" key="10">
    <source>
        <dbReference type="Proteomes" id="UP000190435"/>
    </source>
</evidence>
<feature type="compositionally biased region" description="Basic residues" evidence="5">
    <location>
        <begin position="43"/>
        <end position="52"/>
    </location>
</feature>
<dbReference type="Pfam" id="PF09864">
    <property type="entry name" value="MliC"/>
    <property type="match status" value="1"/>
</dbReference>
<evidence type="ECO:0000256" key="3">
    <source>
        <dbReference type="ARBA" id="ARBA00023139"/>
    </source>
</evidence>
<dbReference type="OrthoDB" id="6659566at2"/>
<evidence type="ECO:0000256" key="2">
    <source>
        <dbReference type="ARBA" id="ARBA00023136"/>
    </source>
</evidence>
<dbReference type="EMBL" id="UGQE01000001">
    <property type="protein sequence ID" value="STZ10000.1"/>
    <property type="molecule type" value="Genomic_DNA"/>
</dbReference>
<feature type="compositionally biased region" description="Basic and acidic residues" evidence="5">
    <location>
        <begin position="28"/>
        <end position="42"/>
    </location>
</feature>
<dbReference type="PROSITE" id="PS51257">
    <property type="entry name" value="PROKAR_LIPOPROTEIN"/>
    <property type="match status" value="1"/>
</dbReference>
<reference evidence="8 10" key="1">
    <citation type="submission" date="2017-02" db="EMBL/GenBank/DDBJ databases">
        <title>Draft genome sequence of Moraxella caviae CCUG 355 type strain.</title>
        <authorList>
            <person name="Engstrom-Jakobsson H."/>
            <person name="Salva-Serra F."/>
            <person name="Thorell K."/>
            <person name="Gonzales-Siles L."/>
            <person name="Karlsson R."/>
            <person name="Boulund F."/>
            <person name="Engstrand L."/>
            <person name="Moore E."/>
        </authorList>
    </citation>
    <scope>NUCLEOTIDE SEQUENCE [LARGE SCALE GENOMIC DNA]</scope>
    <source>
        <strain evidence="8 10">CCUG 355</strain>
    </source>
</reference>
<protein>
    <submittedName>
        <fullName evidence="9">Membrane-bound lysozyme-inhibitor of c-type lysozyme</fullName>
    </submittedName>
</protein>
<feature type="domain" description="C-type lysozyme inhibitor" evidence="7">
    <location>
        <begin position="58"/>
        <end position="134"/>
    </location>
</feature>
<keyword evidence="2" id="KW-0472">Membrane</keyword>
<feature type="compositionally biased region" description="Basic residues" evidence="5">
    <location>
        <begin position="148"/>
        <end position="158"/>
    </location>
</feature>
<evidence type="ECO:0000256" key="1">
    <source>
        <dbReference type="ARBA" id="ARBA00022729"/>
    </source>
</evidence>
<evidence type="ECO:0000256" key="4">
    <source>
        <dbReference type="ARBA" id="ARBA00023288"/>
    </source>
</evidence>
<dbReference type="Proteomes" id="UP000190435">
    <property type="component" value="Unassembled WGS sequence"/>
</dbReference>
<dbReference type="EMBL" id="MUXU01000056">
    <property type="protein sequence ID" value="OOR88062.1"/>
    <property type="molecule type" value="Genomic_DNA"/>
</dbReference>
<dbReference type="Gene3D" id="2.40.128.200">
    <property type="match status" value="1"/>
</dbReference>
<keyword evidence="4" id="KW-0449">Lipoprotein</keyword>
<proteinExistence type="predicted"/>
<evidence type="ECO:0000313" key="11">
    <source>
        <dbReference type="Proteomes" id="UP000255279"/>
    </source>
</evidence>
<dbReference type="AlphaFoldDB" id="A0A1S9ZX16"/>
<feature type="signal peptide" evidence="6">
    <location>
        <begin position="1"/>
        <end position="25"/>
    </location>
</feature>
<evidence type="ECO:0000259" key="7">
    <source>
        <dbReference type="Pfam" id="PF09864"/>
    </source>
</evidence>
<evidence type="ECO:0000313" key="8">
    <source>
        <dbReference type="EMBL" id="OOR88062.1"/>
    </source>
</evidence>
<dbReference type="InterPro" id="IPR018660">
    <property type="entry name" value="MliC"/>
</dbReference>
<feature type="chain" id="PRO_5033284686" evidence="6">
    <location>
        <begin position="26"/>
        <end position="187"/>
    </location>
</feature>
<evidence type="ECO:0000256" key="5">
    <source>
        <dbReference type="SAM" id="MobiDB-lite"/>
    </source>
</evidence>
<feature type="region of interest" description="Disordered" evidence="5">
    <location>
        <begin position="145"/>
        <end position="187"/>
    </location>
</feature>
<evidence type="ECO:0000313" key="9">
    <source>
        <dbReference type="EMBL" id="STZ10000.1"/>
    </source>
</evidence>
<organism evidence="8 10">
    <name type="scientific">Moraxella caviae</name>
    <dbReference type="NCBI Taxonomy" id="34060"/>
    <lineage>
        <taxon>Bacteria</taxon>
        <taxon>Pseudomonadati</taxon>
        <taxon>Pseudomonadota</taxon>
        <taxon>Gammaproteobacteria</taxon>
        <taxon>Moraxellales</taxon>
        <taxon>Moraxellaceae</taxon>
        <taxon>Moraxella</taxon>
    </lineage>
</organism>
<dbReference type="InterPro" id="IPR036328">
    <property type="entry name" value="MliC_sf"/>
</dbReference>
<dbReference type="SUPFAM" id="SSF141488">
    <property type="entry name" value="YdhA-like"/>
    <property type="match status" value="1"/>
</dbReference>
<accession>A0A1S9ZX16</accession>
<feature type="compositionally biased region" description="Low complexity" evidence="5">
    <location>
        <begin position="171"/>
        <end position="187"/>
    </location>
</feature>
<gene>
    <name evidence="8" type="ORF">B0181_08900</name>
    <name evidence="9" type="ORF">NCTC10293_00321</name>
</gene>